<dbReference type="EMBL" id="SMKZ01000013">
    <property type="protein sequence ID" value="TDE10594.1"/>
    <property type="molecule type" value="Genomic_DNA"/>
</dbReference>
<protein>
    <submittedName>
        <fullName evidence="2">Acyl dehydratase</fullName>
    </submittedName>
</protein>
<dbReference type="GO" id="GO:0019171">
    <property type="term" value="F:(3R)-hydroxyacyl-[acyl-carrier-protein] dehydratase activity"/>
    <property type="evidence" value="ECO:0007669"/>
    <property type="project" value="TreeGrafter"/>
</dbReference>
<dbReference type="PANTHER" id="PTHR28152:SF1">
    <property type="entry name" value="HYDROXYACYL-THIOESTER DEHYDRATASE TYPE 2, MITOCHONDRIAL"/>
    <property type="match status" value="1"/>
</dbReference>
<dbReference type="Pfam" id="PF13452">
    <property type="entry name" value="FAS1_DH_region"/>
    <property type="match status" value="1"/>
</dbReference>
<dbReference type="PANTHER" id="PTHR28152">
    <property type="entry name" value="HYDROXYACYL-THIOESTER DEHYDRATASE TYPE 2, MITOCHONDRIAL"/>
    <property type="match status" value="1"/>
</dbReference>
<dbReference type="OrthoDB" id="7183822at2"/>
<accession>A0A4R5DFP1</accession>
<reference evidence="2 3" key="1">
    <citation type="submission" date="2019-03" db="EMBL/GenBank/DDBJ databases">
        <title>Draft genome sequences of novel Actinobacteria.</title>
        <authorList>
            <person name="Sahin N."/>
            <person name="Ay H."/>
            <person name="Saygin H."/>
        </authorList>
    </citation>
    <scope>NUCLEOTIDE SEQUENCE [LARGE SCALE GENOMIC DNA]</scope>
    <source>
        <strain evidence="2 3">5K138</strain>
    </source>
</reference>
<dbReference type="InterPro" id="IPR029069">
    <property type="entry name" value="HotDog_dom_sf"/>
</dbReference>
<feature type="domain" description="FAS1-like dehydratase" evidence="1">
    <location>
        <begin position="6"/>
        <end position="124"/>
    </location>
</feature>
<dbReference type="Gene3D" id="3.10.129.10">
    <property type="entry name" value="Hotdog Thioesterase"/>
    <property type="match status" value="1"/>
</dbReference>
<evidence type="ECO:0000313" key="2">
    <source>
        <dbReference type="EMBL" id="TDE10594.1"/>
    </source>
</evidence>
<dbReference type="SUPFAM" id="SSF54637">
    <property type="entry name" value="Thioesterase/thiol ester dehydrase-isomerase"/>
    <property type="match status" value="1"/>
</dbReference>
<dbReference type="InterPro" id="IPR039569">
    <property type="entry name" value="FAS1-like_DH_region"/>
</dbReference>
<dbReference type="Proteomes" id="UP000294739">
    <property type="component" value="Unassembled WGS sequence"/>
</dbReference>
<dbReference type="RefSeq" id="WP_131894311.1">
    <property type="nucleotide sequence ID" value="NZ_SMKZ01000013.1"/>
</dbReference>
<proteinExistence type="predicted"/>
<name>A0A4R5DFP1_9ACTN</name>
<dbReference type="AlphaFoldDB" id="A0A4R5DFP1"/>
<sequence>MDLAIGTPITPYRVRPSTVGLFRFSAATWNAHRVHYDAGHAAAEGYPGVLVQSHLHGCYLLDAVLAWAGPAATPRRFSWQNRGIAVAGDVLTVTGTVTAVDDDPQGGRRSVTVQLTEHNQRGELCAPGRAVVAMPL</sequence>
<evidence type="ECO:0000313" key="3">
    <source>
        <dbReference type="Proteomes" id="UP000294739"/>
    </source>
</evidence>
<evidence type="ECO:0000259" key="1">
    <source>
        <dbReference type="Pfam" id="PF13452"/>
    </source>
</evidence>
<comment type="caution">
    <text evidence="2">The sequence shown here is derived from an EMBL/GenBank/DDBJ whole genome shotgun (WGS) entry which is preliminary data.</text>
</comment>
<dbReference type="InterPro" id="IPR052741">
    <property type="entry name" value="Mitochondrial_HTD2"/>
</dbReference>
<dbReference type="InParanoid" id="A0A4R5DFP1"/>
<gene>
    <name evidence="2" type="ORF">E1269_10955</name>
</gene>
<keyword evidence="3" id="KW-1185">Reference proteome</keyword>
<organism evidence="2 3">
    <name type="scientific">Jiangella asiatica</name>
    <dbReference type="NCBI Taxonomy" id="2530372"/>
    <lineage>
        <taxon>Bacteria</taxon>
        <taxon>Bacillati</taxon>
        <taxon>Actinomycetota</taxon>
        <taxon>Actinomycetes</taxon>
        <taxon>Jiangellales</taxon>
        <taxon>Jiangellaceae</taxon>
        <taxon>Jiangella</taxon>
    </lineage>
</organism>